<dbReference type="PANTHER" id="PTHR30443:SF2">
    <property type="entry name" value="PHOSPHOETHANOLAMINE TRANSFERASE EPTC"/>
    <property type="match status" value="1"/>
</dbReference>
<dbReference type="InterPro" id="IPR017850">
    <property type="entry name" value="Alkaline_phosphatase_core_sf"/>
</dbReference>
<keyword evidence="2" id="KW-1003">Cell membrane</keyword>
<dbReference type="Proteomes" id="UP000662914">
    <property type="component" value="Chromosome"/>
</dbReference>
<evidence type="ECO:0000256" key="7">
    <source>
        <dbReference type="SAM" id="Phobius"/>
    </source>
</evidence>
<feature type="transmembrane region" description="Helical" evidence="7">
    <location>
        <begin position="55"/>
        <end position="72"/>
    </location>
</feature>
<dbReference type="InterPro" id="IPR000917">
    <property type="entry name" value="Sulfatase_N"/>
</dbReference>
<feature type="transmembrane region" description="Helical" evidence="7">
    <location>
        <begin position="79"/>
        <end position="100"/>
    </location>
</feature>
<evidence type="ECO:0000313" key="9">
    <source>
        <dbReference type="EMBL" id="BBO19874.1"/>
    </source>
</evidence>
<dbReference type="CDD" id="cd16017">
    <property type="entry name" value="LptA"/>
    <property type="match status" value="1"/>
</dbReference>
<evidence type="ECO:0000256" key="5">
    <source>
        <dbReference type="ARBA" id="ARBA00022989"/>
    </source>
</evidence>
<feature type="domain" description="Sulfatase N-terminal" evidence="8">
    <location>
        <begin position="248"/>
        <end position="535"/>
    </location>
</feature>
<sequence length="579" mass="65013">MLSARTAQTPSANPPAAPLAVDWRGLGRAYLFFWYFSGVTHLLLFAGGASGIAPLRHGILASLLWLLPLLAWPRRAKPLAGAIGLVLWTFSLLNLGYFAIYRQEFSQSVLFIVFESNPAEAGEYIENYFAWWMIPALLAYSAGAWWLWRGLRPLAVSRAAAGALALAIAALVVLPGTYRIVYKKKPLDAGTFTRALANGLEPAVPWQFAVGYAKYERHLRQMQALLEQNRRVPPVARLADAHAGLPATLVLVIGESTSRQHMSLYGYSRPTSPRLESMRDQLAVFRQVAASRPYTIETLQQALTFADQEHPDLYLSSPSLMNIMKQAGYKTWWITNQQTLSGRNTLLASFAEQTDEQVYLNQARSQNAYSHDGNVLDPFARILADKAERKFIVVHLLGTHVVYEYRYPPEFGVFRDRGGLPGWVTDKQLALINHYDNAVLYNDHVVASLIERLKAGGGRSMLLYFSDHGEDVFDSPGHAFMGRNEARPTVPMYTVPFLLWRSAEWQRAWPRRLDGTLDRPWQTAHLIHAWADLAGLSFEGYDPEKSLVNDRFRERPLLIGDPGQPKELVDLRPLLGGGR</sequence>
<dbReference type="InterPro" id="IPR040423">
    <property type="entry name" value="PEA_transferase"/>
</dbReference>
<dbReference type="KEGG" id="ddz:DSYM_05730"/>
<evidence type="ECO:0000256" key="6">
    <source>
        <dbReference type="ARBA" id="ARBA00023136"/>
    </source>
</evidence>
<feature type="transmembrane region" description="Helical" evidence="7">
    <location>
        <begin position="160"/>
        <end position="178"/>
    </location>
</feature>
<dbReference type="SUPFAM" id="SSF53649">
    <property type="entry name" value="Alkaline phosphatase-like"/>
    <property type="match status" value="1"/>
</dbReference>
<dbReference type="AlphaFoldDB" id="A0A809S8X0"/>
<evidence type="ECO:0000259" key="8">
    <source>
        <dbReference type="Pfam" id="PF00884"/>
    </source>
</evidence>
<reference evidence="9" key="1">
    <citation type="journal article" name="DNA Res.">
        <title>The physiological potential of anammox bacteria as revealed by their core genome structure.</title>
        <authorList>
            <person name="Okubo T."/>
            <person name="Toyoda A."/>
            <person name="Fukuhara K."/>
            <person name="Uchiyama I."/>
            <person name="Harigaya Y."/>
            <person name="Kuroiwa M."/>
            <person name="Suzuki T."/>
            <person name="Murakami Y."/>
            <person name="Suwa Y."/>
            <person name="Takami H."/>
        </authorList>
    </citation>
    <scope>NUCLEOTIDE SEQUENCE</scope>
    <source>
        <strain evidence="9">317325-3</strain>
    </source>
</reference>
<dbReference type="NCBIfam" id="NF007933">
    <property type="entry name" value="PRK10649.1"/>
    <property type="match status" value="1"/>
</dbReference>
<dbReference type="GO" id="GO:0009244">
    <property type="term" value="P:lipopolysaccharide core region biosynthetic process"/>
    <property type="evidence" value="ECO:0007669"/>
    <property type="project" value="TreeGrafter"/>
</dbReference>
<dbReference type="Gene3D" id="3.40.720.10">
    <property type="entry name" value="Alkaline Phosphatase, subunit A"/>
    <property type="match status" value="1"/>
</dbReference>
<dbReference type="Pfam" id="PF00884">
    <property type="entry name" value="Sulfatase"/>
    <property type="match status" value="1"/>
</dbReference>
<dbReference type="InterPro" id="IPR058130">
    <property type="entry name" value="PEA_transf_C"/>
</dbReference>
<keyword evidence="3 9" id="KW-0808">Transferase</keyword>
<keyword evidence="6 7" id="KW-0472">Membrane</keyword>
<dbReference type="GO" id="GO:0005886">
    <property type="term" value="C:plasma membrane"/>
    <property type="evidence" value="ECO:0007669"/>
    <property type="project" value="UniProtKB-SubCell"/>
</dbReference>
<comment type="subcellular location">
    <subcellularLocation>
        <location evidence="1">Cell membrane</location>
        <topology evidence="1">Multi-pass membrane protein</topology>
    </subcellularLocation>
</comment>
<evidence type="ECO:0000256" key="2">
    <source>
        <dbReference type="ARBA" id="ARBA00022475"/>
    </source>
</evidence>
<evidence type="ECO:0000256" key="3">
    <source>
        <dbReference type="ARBA" id="ARBA00022679"/>
    </source>
</evidence>
<keyword evidence="5 7" id="KW-1133">Transmembrane helix</keyword>
<proteinExistence type="predicted"/>
<evidence type="ECO:0000313" key="10">
    <source>
        <dbReference type="Proteomes" id="UP000662914"/>
    </source>
</evidence>
<accession>A0A809S8X0</accession>
<feature type="transmembrane region" description="Helical" evidence="7">
    <location>
        <begin position="129"/>
        <end position="148"/>
    </location>
</feature>
<dbReference type="PANTHER" id="PTHR30443">
    <property type="entry name" value="INNER MEMBRANE PROTEIN"/>
    <property type="match status" value="1"/>
</dbReference>
<name>A0A809S8X0_9PROT</name>
<feature type="transmembrane region" description="Helical" evidence="7">
    <location>
        <begin position="29"/>
        <end position="49"/>
    </location>
</feature>
<protein>
    <submittedName>
        <fullName evidence="9">Phosphoethanolamine transferase CptA</fullName>
    </submittedName>
</protein>
<organism evidence="9 10">
    <name type="scientific">Candidatus Desulfobacillus denitrificans</name>
    <dbReference type="NCBI Taxonomy" id="2608985"/>
    <lineage>
        <taxon>Bacteria</taxon>
        <taxon>Pseudomonadati</taxon>
        <taxon>Pseudomonadota</taxon>
        <taxon>Betaproteobacteria</taxon>
        <taxon>Candidatus Desulfobacillus</taxon>
    </lineage>
</organism>
<evidence type="ECO:0000256" key="1">
    <source>
        <dbReference type="ARBA" id="ARBA00004651"/>
    </source>
</evidence>
<dbReference type="GO" id="GO:0016776">
    <property type="term" value="F:phosphotransferase activity, phosphate group as acceptor"/>
    <property type="evidence" value="ECO:0007669"/>
    <property type="project" value="TreeGrafter"/>
</dbReference>
<evidence type="ECO:0000256" key="4">
    <source>
        <dbReference type="ARBA" id="ARBA00022692"/>
    </source>
</evidence>
<keyword evidence="4 7" id="KW-0812">Transmembrane</keyword>
<dbReference type="EMBL" id="AP021857">
    <property type="protein sequence ID" value="BBO19874.1"/>
    <property type="molecule type" value="Genomic_DNA"/>
</dbReference>
<gene>
    <name evidence="9" type="ORF">DSYM_05730</name>
</gene>